<reference evidence="1" key="1">
    <citation type="submission" date="2022-07" db="EMBL/GenBank/DDBJ databases">
        <title>Phylogenomic reconstructions and comparative analyses of Kickxellomycotina fungi.</title>
        <authorList>
            <person name="Reynolds N.K."/>
            <person name="Stajich J.E."/>
            <person name="Barry K."/>
            <person name="Grigoriev I.V."/>
            <person name="Crous P."/>
            <person name="Smith M.E."/>
        </authorList>
    </citation>
    <scope>NUCLEOTIDE SEQUENCE</scope>
    <source>
        <strain evidence="1">BCRC 34882</strain>
    </source>
</reference>
<evidence type="ECO:0008006" key="3">
    <source>
        <dbReference type="Google" id="ProtNLM"/>
    </source>
</evidence>
<proteinExistence type="predicted"/>
<sequence>MHINYLPEDILYMVFKQAAGMQADCLNNWKKAIPLLAVCYKWRVLAKPWVNYWAFIEAYDITEVGIENDNNNEMVVANHSDDDSNRSNLKWATNVDFLALHENPTMAKYMSIYTDDQVDFTLFIQHALELLQLGTYSWHNICGLNIYVVGSDSDVRVPDSSTAIKLAHLAAIFAKSFSQLSGLAIHASVICTQTKKPGSGFPTT</sequence>
<keyword evidence="2" id="KW-1185">Reference proteome</keyword>
<evidence type="ECO:0000313" key="2">
    <source>
        <dbReference type="Proteomes" id="UP001151295"/>
    </source>
</evidence>
<gene>
    <name evidence="1" type="ORF">EDC05_005492</name>
</gene>
<name>A0ABQ8PFG3_9FUNG</name>
<dbReference type="Proteomes" id="UP001151295">
    <property type="component" value="Unassembled WGS sequence"/>
</dbReference>
<accession>A0ABQ8PFG3</accession>
<evidence type="ECO:0000313" key="1">
    <source>
        <dbReference type="EMBL" id="KAJ1988110.1"/>
    </source>
</evidence>
<protein>
    <recommendedName>
        <fullName evidence="3">F-box domain-containing protein</fullName>
    </recommendedName>
</protein>
<organism evidence="1 2">
    <name type="scientific">Coemansia umbellata</name>
    <dbReference type="NCBI Taxonomy" id="1424467"/>
    <lineage>
        <taxon>Eukaryota</taxon>
        <taxon>Fungi</taxon>
        <taxon>Fungi incertae sedis</taxon>
        <taxon>Zoopagomycota</taxon>
        <taxon>Kickxellomycotina</taxon>
        <taxon>Kickxellomycetes</taxon>
        <taxon>Kickxellales</taxon>
        <taxon>Kickxellaceae</taxon>
        <taxon>Coemansia</taxon>
    </lineage>
</organism>
<comment type="caution">
    <text evidence="1">The sequence shown here is derived from an EMBL/GenBank/DDBJ whole genome shotgun (WGS) entry which is preliminary data.</text>
</comment>
<dbReference type="EMBL" id="JANBQD010000105">
    <property type="protein sequence ID" value="KAJ1988110.1"/>
    <property type="molecule type" value="Genomic_DNA"/>
</dbReference>